<sequence length="477" mass="53150">MTPLQIVHEGGQPLVEQIVEQFVTQIQNKSLRPGARLPSIRGFAAEYGVSKFTVVEAYDRLVAQGFVASRRGAGFFVASRPEPKLELRREQPLARVFDSLWLLRTDALALDNNILKVGCGWLPSDWMPEAELEKALRDLARRQKARLTCYGEPFGYLPLRQQLQIRLSELDIEAPPSQILLTQGAMQALDLLSRYLVNEGDVVLVDAPGFFTVFANLKLHGARIVGVPRTPNGPDIVELERLLALHKPKVFLTNSVLHNPTGSSLSPAIAFRILQLAEKYDITIVEDDIYSDFQAGPGERLAALDQLNRVIYVGSFSKTLSANMRVGFIAASPRRIEDICNLKLLTAIASSEAAERVIHTMLTEGSYRKHMDRVKGRLRGAMTRVCTQLEKLGFELWLQPQDGMFVYARHPAVEDSSLMASPALQEGVLLAPGQLFCPNMVRSSWFRFNVAHCDQPAVFEYLGRMVAQASRTGVVRV</sequence>
<dbReference type="InterPro" id="IPR015421">
    <property type="entry name" value="PyrdxlP-dep_Trfase_major"/>
</dbReference>
<dbReference type="GO" id="GO:0008483">
    <property type="term" value="F:transaminase activity"/>
    <property type="evidence" value="ECO:0007669"/>
    <property type="project" value="UniProtKB-KW"/>
</dbReference>
<evidence type="ECO:0000313" key="9">
    <source>
        <dbReference type="Proteomes" id="UP001172778"/>
    </source>
</evidence>
<dbReference type="InterPro" id="IPR015422">
    <property type="entry name" value="PyrdxlP-dep_Trfase_small"/>
</dbReference>
<evidence type="ECO:0000256" key="2">
    <source>
        <dbReference type="ARBA" id="ARBA00021531"/>
    </source>
</evidence>
<evidence type="ECO:0000256" key="1">
    <source>
        <dbReference type="ARBA" id="ARBA00005384"/>
    </source>
</evidence>
<keyword evidence="4" id="KW-0805">Transcription regulation</keyword>
<dbReference type="Proteomes" id="UP001172778">
    <property type="component" value="Unassembled WGS sequence"/>
</dbReference>
<feature type="domain" description="HTH gntR-type" evidence="7">
    <location>
        <begin position="12"/>
        <end position="80"/>
    </location>
</feature>
<dbReference type="InterPro" id="IPR015424">
    <property type="entry name" value="PyrdxlP-dep_Trfase"/>
</dbReference>
<dbReference type="SMART" id="SM00345">
    <property type="entry name" value="HTH_GNTR"/>
    <property type="match status" value="1"/>
</dbReference>
<protein>
    <recommendedName>
        <fullName evidence="2">Putative 8-amino-7-oxononanoate synthase</fullName>
    </recommendedName>
</protein>
<dbReference type="SUPFAM" id="SSF53383">
    <property type="entry name" value="PLP-dependent transferases"/>
    <property type="match status" value="1"/>
</dbReference>
<accession>A0ABT7E6M9</accession>
<dbReference type="CDD" id="cd00609">
    <property type="entry name" value="AAT_like"/>
    <property type="match status" value="1"/>
</dbReference>
<keyword evidence="8" id="KW-0032">Aminotransferase</keyword>
<keyword evidence="5" id="KW-0238">DNA-binding</keyword>
<dbReference type="Pfam" id="PF00155">
    <property type="entry name" value="Aminotran_1_2"/>
    <property type="match status" value="1"/>
</dbReference>
<dbReference type="Gene3D" id="3.90.1150.10">
    <property type="entry name" value="Aspartate Aminotransferase, domain 1"/>
    <property type="match status" value="1"/>
</dbReference>
<dbReference type="InterPro" id="IPR036388">
    <property type="entry name" value="WH-like_DNA-bd_sf"/>
</dbReference>
<comment type="caution">
    <text evidence="8">The sequence shown here is derived from an EMBL/GenBank/DDBJ whole genome shotgun (WGS) entry which is preliminary data.</text>
</comment>
<reference evidence="8" key="1">
    <citation type="submission" date="2023-03" db="EMBL/GenBank/DDBJ databases">
        <title>Chitinimonas shenzhenensis gen. nov., sp. nov., a novel member of family Burkholderiaceae isolated from activated sludge collected in Shen Zhen, China.</title>
        <authorList>
            <person name="Wang X."/>
        </authorList>
    </citation>
    <scope>NUCLEOTIDE SEQUENCE</scope>
    <source>
        <strain evidence="8">DQS-5</strain>
    </source>
</reference>
<organism evidence="8 9">
    <name type="scientific">Parachitinimonas caeni</name>
    <dbReference type="NCBI Taxonomy" id="3031301"/>
    <lineage>
        <taxon>Bacteria</taxon>
        <taxon>Pseudomonadati</taxon>
        <taxon>Pseudomonadota</taxon>
        <taxon>Betaproteobacteria</taxon>
        <taxon>Neisseriales</taxon>
        <taxon>Chitinibacteraceae</taxon>
        <taxon>Parachitinimonas</taxon>
    </lineage>
</organism>
<dbReference type="CDD" id="cd07377">
    <property type="entry name" value="WHTH_GntR"/>
    <property type="match status" value="1"/>
</dbReference>
<dbReference type="Gene3D" id="1.10.10.10">
    <property type="entry name" value="Winged helix-like DNA-binding domain superfamily/Winged helix DNA-binding domain"/>
    <property type="match status" value="1"/>
</dbReference>
<dbReference type="InterPro" id="IPR000524">
    <property type="entry name" value="Tscrpt_reg_HTH_GntR"/>
</dbReference>
<keyword evidence="9" id="KW-1185">Reference proteome</keyword>
<evidence type="ECO:0000256" key="3">
    <source>
        <dbReference type="ARBA" id="ARBA00022898"/>
    </source>
</evidence>
<dbReference type="SUPFAM" id="SSF46785">
    <property type="entry name" value="Winged helix' DNA-binding domain"/>
    <property type="match status" value="1"/>
</dbReference>
<keyword evidence="3" id="KW-0663">Pyridoxal phosphate</keyword>
<evidence type="ECO:0000256" key="6">
    <source>
        <dbReference type="ARBA" id="ARBA00023163"/>
    </source>
</evidence>
<dbReference type="RefSeq" id="WP_284102886.1">
    <property type="nucleotide sequence ID" value="NZ_JARRAF010000041.1"/>
</dbReference>
<evidence type="ECO:0000256" key="4">
    <source>
        <dbReference type="ARBA" id="ARBA00023015"/>
    </source>
</evidence>
<dbReference type="PROSITE" id="PS50949">
    <property type="entry name" value="HTH_GNTR"/>
    <property type="match status" value="1"/>
</dbReference>
<proteinExistence type="inferred from homology"/>
<dbReference type="EMBL" id="JARRAF010000041">
    <property type="protein sequence ID" value="MDK2126567.1"/>
    <property type="molecule type" value="Genomic_DNA"/>
</dbReference>
<dbReference type="Gene3D" id="3.40.640.10">
    <property type="entry name" value="Type I PLP-dependent aspartate aminotransferase-like (Major domain)"/>
    <property type="match status" value="1"/>
</dbReference>
<keyword evidence="8" id="KW-0808">Transferase</keyword>
<evidence type="ECO:0000256" key="5">
    <source>
        <dbReference type="ARBA" id="ARBA00023125"/>
    </source>
</evidence>
<gene>
    <name evidence="8" type="ORF">PZA18_21215</name>
</gene>
<keyword evidence="6" id="KW-0804">Transcription</keyword>
<name>A0ABT7E6M9_9NEIS</name>
<dbReference type="InterPro" id="IPR004839">
    <property type="entry name" value="Aminotransferase_I/II_large"/>
</dbReference>
<dbReference type="PANTHER" id="PTHR46577:SF2">
    <property type="entry name" value="TRANSCRIPTIONAL REGULATORY PROTEIN"/>
    <property type="match status" value="1"/>
</dbReference>
<comment type="similarity">
    <text evidence="1">In the C-terminal section; belongs to the class-I pyridoxal-phosphate-dependent aminotransferase family.</text>
</comment>
<dbReference type="PANTHER" id="PTHR46577">
    <property type="entry name" value="HTH-TYPE TRANSCRIPTIONAL REGULATORY PROTEIN GABR"/>
    <property type="match status" value="1"/>
</dbReference>
<dbReference type="InterPro" id="IPR036390">
    <property type="entry name" value="WH_DNA-bd_sf"/>
</dbReference>
<evidence type="ECO:0000313" key="8">
    <source>
        <dbReference type="EMBL" id="MDK2126567.1"/>
    </source>
</evidence>
<evidence type="ECO:0000259" key="7">
    <source>
        <dbReference type="PROSITE" id="PS50949"/>
    </source>
</evidence>
<dbReference type="InterPro" id="IPR051446">
    <property type="entry name" value="HTH_trans_reg/aminotransferase"/>
</dbReference>
<dbReference type="Pfam" id="PF00392">
    <property type="entry name" value="GntR"/>
    <property type="match status" value="1"/>
</dbReference>